<sequence>MKKNLLPKQKLFFVLTLFALLFGGILKSQAQGAGISLSWNKAVGCEIYSEDRKDVFLEEIVEGECIEVCKGSSVIYTLNDLPSGATTVWTVSGGTMSSILNNKVTVNWTGIEDAEISFAITTANGVVTGTLCITIIQGPQASFSSSPFLTSEIIKACSEQNIFFTNTSQTNGGSDIVSYYWNFGDGNYSDAQNPSHSFANPGTYHVSLTVTNSCNCTSTFRREVQIERRGFDIICPSIVCEGQTALYSLPEQANSACNGFNWSVIGGTIIGSTSSNSVKVRWDNVDADGFGYITFTPSQCSLPCVFPTTTRIPVIKTNGTIEGNTSLCLGEQGRYALPQWPTTDFQWHIENNGSGQLGTIIQTDQRNEIILTPTQAGTITLIATYNNTLIHCGGTAKLVINVKSPEPFTGESVVCLGTSSTYATVSTNPVTWTLKNSSGTTVGSQNNTNTFTHVFNTVGNFTLTVSGTGICNGQTKNIVVKPALAAPVLDAPATLVCPNAPYTYAVTNPDPNSTYLWEIVNGTILGSATGSEVNVTFLGSGQIKVKKQQINPVGCDSPFTVQTVTSVTINADISTTTAVIQQIVSCSNNYFTYRAINSTGGIYNDPGSNYTWSINPSTAGSISSGQGTNTVEVLWNNVTAPQNYQLIVVITKCTVVANVVKTITVTPIPAITITGNNSVCSGVGISFNINSSTPLASGTVVNWVFGNGQTMNAPAGTAVTMSYNNGNGVNNNYTITASIASPNLCTGTITASKNIVVTPGPNASASNVTGVNSFCNAANVNVTLLAGTTGGATIKWYKNTLANQVGTGGTLNVGPSLNFGTYFFVATLNGCTTQSNGITIFNNCNEPAECTISPNPTTSISWANNCGSLLLTGNASGTPLSRRWTINGPGVSISNVPSNTGSNQYLLTTLQAGQYTVLFSTAYTGTTGQPCTRTVSQIVTVPYVPNFKISATCGPVVNNTTTYNVTLTDDSNFLTTITSKMWQYELSTTGGAPWTMLSAFSTTANFTLPSSLAAGNYYIRQSIKGSLGGTAQPVCTKILPLSLMNMNSLSIAFLQPPCFDTAVAFNIPGTDPLNGDTFLWTFDNVTVQNTNSNPKRVFDETLAGTNNFQISVKVTNKYGCFKILYANVNIPLKCFNGDIVSNPPNATVCKGDSVILSYNAGSLADNCPISSYQWMNGTTVLATTSTNSFAVSTPGFYTVKVSNGSCDYTSPTIIKPIFLNLPTLTLSGPTTLCLGDEAVFNATSNATAIKWTIDGSYTAAFDDQEGISLPDLYLGTHDISVTVTSSDGCTKTMAQTIEVVPAPAEVTIYTPVLQDCQTYRIKLTAFANGTGTYNWSNGAVATNNPDGSSSITVNEGGAYMVTFTNEGGCSTTFQVYVPRSPKAYMWVFPTGCYSKCKDEEAFLLGPILPMSTWSWLQDGTPDTSGSNSVPADYPLTESGTFNMQLNTGLCNFTTPSMSLSASDCVACSLGVEVREVKFVDNHICLSMVTLIIHSNYGIDIQGSVVSNTNDLIINPGSITIVPGFNMFTFSVIPINGFNGGVTALSLIGTIMADGIIKNCVTPIDVDLRICNSEQARPAALNDTEQQAISSKGNIMLYPNPAQDKVNIRFETEHGSGQVEVYDITGRLITSFEAAATQGVWELDLAPMATGVYVVVLRNGTEILMQRKLQVL</sequence>
<protein>
    <submittedName>
        <fullName evidence="3">PKD repeat protein</fullName>
    </submittedName>
</protein>
<name>A0ABU1TTR1_9FLAO</name>
<dbReference type="InterPro" id="IPR026444">
    <property type="entry name" value="Secre_tail"/>
</dbReference>
<dbReference type="InterPro" id="IPR013783">
    <property type="entry name" value="Ig-like_fold"/>
</dbReference>
<dbReference type="InterPro" id="IPR000601">
    <property type="entry name" value="PKD_dom"/>
</dbReference>
<dbReference type="InterPro" id="IPR022409">
    <property type="entry name" value="PKD/Chitinase_dom"/>
</dbReference>
<reference evidence="3 4" key="1">
    <citation type="submission" date="2023-07" db="EMBL/GenBank/DDBJ databases">
        <title>Sorghum-associated microbial communities from plants grown in Nebraska, USA.</title>
        <authorList>
            <person name="Schachtman D."/>
        </authorList>
    </citation>
    <scope>NUCLEOTIDE SEQUENCE [LARGE SCALE GENOMIC DNA]</scope>
    <source>
        <strain evidence="3 4">3773</strain>
    </source>
</reference>
<accession>A0ABU1TTR1</accession>
<proteinExistence type="predicted"/>
<evidence type="ECO:0000259" key="2">
    <source>
        <dbReference type="PROSITE" id="PS50093"/>
    </source>
</evidence>
<dbReference type="Pfam" id="PF18911">
    <property type="entry name" value="PKD_4"/>
    <property type="match status" value="1"/>
</dbReference>
<dbReference type="PROSITE" id="PS50093">
    <property type="entry name" value="PKD"/>
    <property type="match status" value="1"/>
</dbReference>
<keyword evidence="1" id="KW-0732">Signal</keyword>
<dbReference type="Proteomes" id="UP001255185">
    <property type="component" value="Unassembled WGS sequence"/>
</dbReference>
<keyword evidence="4" id="KW-1185">Reference proteome</keyword>
<gene>
    <name evidence="3" type="ORF">J2X31_003299</name>
</gene>
<dbReference type="EMBL" id="JAVDVI010000018">
    <property type="protein sequence ID" value="MDR6969269.1"/>
    <property type="molecule type" value="Genomic_DNA"/>
</dbReference>
<evidence type="ECO:0000313" key="4">
    <source>
        <dbReference type="Proteomes" id="UP001255185"/>
    </source>
</evidence>
<dbReference type="SMART" id="SM00089">
    <property type="entry name" value="PKD"/>
    <property type="match status" value="3"/>
</dbReference>
<dbReference type="RefSeq" id="WP_310028143.1">
    <property type="nucleotide sequence ID" value="NZ_JAVDVI010000018.1"/>
</dbReference>
<dbReference type="Gene3D" id="2.60.40.10">
    <property type="entry name" value="Immunoglobulins"/>
    <property type="match status" value="2"/>
</dbReference>
<dbReference type="Pfam" id="PF18962">
    <property type="entry name" value="Por_Secre_tail"/>
    <property type="match status" value="1"/>
</dbReference>
<dbReference type="CDD" id="cd00146">
    <property type="entry name" value="PKD"/>
    <property type="match status" value="1"/>
</dbReference>
<comment type="caution">
    <text evidence="3">The sequence shown here is derived from an EMBL/GenBank/DDBJ whole genome shotgun (WGS) entry which is preliminary data.</text>
</comment>
<evidence type="ECO:0000256" key="1">
    <source>
        <dbReference type="ARBA" id="ARBA00022729"/>
    </source>
</evidence>
<organism evidence="3 4">
    <name type="scientific">Flavobacterium arsenatis</name>
    <dbReference type="NCBI Taxonomy" id="1484332"/>
    <lineage>
        <taxon>Bacteria</taxon>
        <taxon>Pseudomonadati</taxon>
        <taxon>Bacteroidota</taxon>
        <taxon>Flavobacteriia</taxon>
        <taxon>Flavobacteriales</taxon>
        <taxon>Flavobacteriaceae</taxon>
        <taxon>Flavobacterium</taxon>
    </lineage>
</organism>
<dbReference type="InterPro" id="IPR035986">
    <property type="entry name" value="PKD_dom_sf"/>
</dbReference>
<evidence type="ECO:0000313" key="3">
    <source>
        <dbReference type="EMBL" id="MDR6969269.1"/>
    </source>
</evidence>
<feature type="domain" description="PKD" evidence="2">
    <location>
        <begin position="173"/>
        <end position="227"/>
    </location>
</feature>
<dbReference type="SUPFAM" id="SSF49299">
    <property type="entry name" value="PKD domain"/>
    <property type="match status" value="2"/>
</dbReference>
<dbReference type="NCBIfam" id="TIGR04183">
    <property type="entry name" value="Por_Secre_tail"/>
    <property type="match status" value="1"/>
</dbReference>